<name>A0ABW9RKM4_9BACT</name>
<sequence length="160" mass="18511">MTKTIIVNNFDILNYKFDIILNKVNKFYLQLKEIRVKKGLNQEHLAAELSKRTGTSFTRNQISQYETGKNQPRLELLPVFMDILDVSAEALLGLPEHESKDDIVQLDITESTGIRRKDVNSLSKPELKQTLTDVYDLADKLIEENMRLKDIVLRIHKSIK</sequence>
<dbReference type="PANTHER" id="PTHR46558">
    <property type="entry name" value="TRACRIPTIONAL REGULATORY PROTEIN-RELATED-RELATED"/>
    <property type="match status" value="1"/>
</dbReference>
<dbReference type="InterPro" id="IPR001387">
    <property type="entry name" value="Cro/C1-type_HTH"/>
</dbReference>
<dbReference type="Proteomes" id="UP000798808">
    <property type="component" value="Unassembled WGS sequence"/>
</dbReference>
<evidence type="ECO:0000313" key="4">
    <source>
        <dbReference type="Proteomes" id="UP000798808"/>
    </source>
</evidence>
<gene>
    <name evidence="3" type="ORF">E1163_03085</name>
</gene>
<dbReference type="Gene3D" id="1.10.260.40">
    <property type="entry name" value="lambda repressor-like DNA-binding domains"/>
    <property type="match status" value="1"/>
</dbReference>
<feature type="domain" description="HTH cro/C1-type" evidence="2">
    <location>
        <begin position="31"/>
        <end position="91"/>
    </location>
</feature>
<dbReference type="EMBL" id="SMLW01000332">
    <property type="protein sequence ID" value="MTI23928.1"/>
    <property type="molecule type" value="Genomic_DNA"/>
</dbReference>
<dbReference type="PANTHER" id="PTHR46558:SF4">
    <property type="entry name" value="DNA-BIDING PHAGE PROTEIN"/>
    <property type="match status" value="1"/>
</dbReference>
<protein>
    <submittedName>
        <fullName evidence="3">Helix-turn-helix domain-containing protein</fullName>
    </submittedName>
</protein>
<dbReference type="SMART" id="SM00530">
    <property type="entry name" value="HTH_XRE"/>
    <property type="match status" value="1"/>
</dbReference>
<dbReference type="PROSITE" id="PS50943">
    <property type="entry name" value="HTH_CROC1"/>
    <property type="match status" value="1"/>
</dbReference>
<keyword evidence="4" id="KW-1185">Reference proteome</keyword>
<comment type="caution">
    <text evidence="3">The sequence shown here is derived from an EMBL/GenBank/DDBJ whole genome shotgun (WGS) entry which is preliminary data.</text>
</comment>
<reference evidence="3 4" key="1">
    <citation type="submission" date="2019-02" db="EMBL/GenBank/DDBJ databases">
        <authorList>
            <person name="Goldberg S.R."/>
            <person name="Haltli B.A."/>
            <person name="Correa H."/>
            <person name="Russell K.G."/>
        </authorList>
    </citation>
    <scope>NUCLEOTIDE SEQUENCE [LARGE SCALE GENOMIC DNA]</scope>
    <source>
        <strain evidence="3 4">JCM 16186</strain>
    </source>
</reference>
<organism evidence="3 4">
    <name type="scientific">Fulvivirga kasyanovii</name>
    <dbReference type="NCBI Taxonomy" id="396812"/>
    <lineage>
        <taxon>Bacteria</taxon>
        <taxon>Pseudomonadati</taxon>
        <taxon>Bacteroidota</taxon>
        <taxon>Cytophagia</taxon>
        <taxon>Cytophagales</taxon>
        <taxon>Fulvivirgaceae</taxon>
        <taxon>Fulvivirga</taxon>
    </lineage>
</organism>
<evidence type="ECO:0000259" key="2">
    <source>
        <dbReference type="PROSITE" id="PS50943"/>
    </source>
</evidence>
<dbReference type="InterPro" id="IPR010982">
    <property type="entry name" value="Lambda_DNA-bd_dom_sf"/>
</dbReference>
<evidence type="ECO:0000256" key="1">
    <source>
        <dbReference type="ARBA" id="ARBA00023125"/>
    </source>
</evidence>
<keyword evidence="1" id="KW-0238">DNA-binding</keyword>
<dbReference type="SUPFAM" id="SSF47413">
    <property type="entry name" value="lambda repressor-like DNA-binding domains"/>
    <property type="match status" value="1"/>
</dbReference>
<dbReference type="Pfam" id="PF01381">
    <property type="entry name" value="HTH_3"/>
    <property type="match status" value="1"/>
</dbReference>
<proteinExistence type="predicted"/>
<accession>A0ABW9RKM4</accession>
<dbReference type="CDD" id="cd00093">
    <property type="entry name" value="HTH_XRE"/>
    <property type="match status" value="1"/>
</dbReference>
<evidence type="ECO:0000313" key="3">
    <source>
        <dbReference type="EMBL" id="MTI23928.1"/>
    </source>
</evidence>